<proteinExistence type="predicted"/>
<evidence type="ECO:0000259" key="1">
    <source>
        <dbReference type="Pfam" id="PF13349"/>
    </source>
</evidence>
<dbReference type="AlphaFoldDB" id="H5X7V5"/>
<keyword evidence="3" id="KW-1185">Reference proteome</keyword>
<organism evidence="2 3">
    <name type="scientific">Saccharomonospora marina XMU15</name>
    <dbReference type="NCBI Taxonomy" id="882083"/>
    <lineage>
        <taxon>Bacteria</taxon>
        <taxon>Bacillati</taxon>
        <taxon>Actinomycetota</taxon>
        <taxon>Actinomycetes</taxon>
        <taxon>Pseudonocardiales</taxon>
        <taxon>Pseudonocardiaceae</taxon>
        <taxon>Saccharomonospora</taxon>
    </lineage>
</organism>
<accession>H5X7V5</accession>
<dbReference type="OrthoDB" id="3252095at2"/>
<sequence>MPKFETPEPIIVTLDVSVANVRFVASERTDTVVEVVPTNENEPTDVKAAKQVRVEYSAGALLIKGRNPRPFEYLSTKSWSVDVTVELPEGSQVQADAAVGEFQSTGRLGECRFKSSAGHARLDRTGPLRLNTSAGHVSVEGVAGDAEVTTGTGRIRIGEIHGGATVKNSNGNTDIGSIGGEARVRSANGDIAVERAGSGVEAKTANGSIRIGEVTRGTVVLETSTGDLEIGIGEGVTAWLDAKTSFGQLRNALEETGQPPERTGETVEVRAHTGFGDITIHRV</sequence>
<dbReference type="Pfam" id="PF13349">
    <property type="entry name" value="DUF4097"/>
    <property type="match status" value="1"/>
</dbReference>
<name>H5X7V5_9PSEU</name>
<dbReference type="RefSeq" id="WP_009155833.1">
    <property type="nucleotide sequence ID" value="NZ_CM001439.1"/>
</dbReference>
<dbReference type="eggNOG" id="COG3595">
    <property type="taxonomic scope" value="Bacteria"/>
</dbReference>
<evidence type="ECO:0000313" key="3">
    <source>
        <dbReference type="Proteomes" id="UP000004926"/>
    </source>
</evidence>
<dbReference type="HOGENOM" id="CLU_081211_1_0_11"/>
<feature type="domain" description="DUF4097" evidence="1">
    <location>
        <begin position="13"/>
        <end position="231"/>
    </location>
</feature>
<gene>
    <name evidence="2" type="ORF">SacmaDRAFT_4267</name>
</gene>
<dbReference type="STRING" id="882083.SacmaDRAFT_4267"/>
<dbReference type="EMBL" id="CM001439">
    <property type="protein sequence ID" value="EHR52455.1"/>
    <property type="molecule type" value="Genomic_DNA"/>
</dbReference>
<evidence type="ECO:0000313" key="2">
    <source>
        <dbReference type="EMBL" id="EHR52455.1"/>
    </source>
</evidence>
<dbReference type="Proteomes" id="UP000004926">
    <property type="component" value="Chromosome"/>
</dbReference>
<dbReference type="InterPro" id="IPR025164">
    <property type="entry name" value="Toastrack_DUF4097"/>
</dbReference>
<reference evidence="2 3" key="1">
    <citation type="journal article" date="2012" name="Stand. Genomic Sci.">
        <title>Genome sequence of the ocean sediment bacterium Saccharomonospora marina type strain (XMU15(T)).</title>
        <authorList>
            <person name="Klenk H.P."/>
            <person name="Lu M."/>
            <person name="Lucas S."/>
            <person name="Lapidus A."/>
            <person name="Copeland A."/>
            <person name="Pitluck S."/>
            <person name="Goodwin L.A."/>
            <person name="Han C."/>
            <person name="Tapia R."/>
            <person name="Brambilla E.M."/>
            <person name="Potter G."/>
            <person name="Land M."/>
            <person name="Ivanova N."/>
            <person name="Rohde M."/>
            <person name="Goker M."/>
            <person name="Detter J.C."/>
            <person name="Li W.J."/>
            <person name="Kyrpides N.C."/>
            <person name="Woyke T."/>
        </authorList>
    </citation>
    <scope>NUCLEOTIDE SEQUENCE [LARGE SCALE GENOMIC DNA]</scope>
    <source>
        <strain evidence="2 3">XMU15</strain>
    </source>
</reference>
<protein>
    <recommendedName>
        <fullName evidence="1">DUF4097 domain-containing protein</fullName>
    </recommendedName>
</protein>